<feature type="domain" description="AAA" evidence="1">
    <location>
        <begin position="10"/>
        <end position="185"/>
    </location>
</feature>
<dbReference type="Gene3D" id="3.40.50.300">
    <property type="entry name" value="P-loop containing nucleotide triphosphate hydrolases"/>
    <property type="match status" value="1"/>
</dbReference>
<dbReference type="InterPro" id="IPR025669">
    <property type="entry name" value="AAA_dom"/>
</dbReference>
<dbReference type="EMBL" id="DRTT01000168">
    <property type="protein sequence ID" value="HHF99054.1"/>
    <property type="molecule type" value="Genomic_DNA"/>
</dbReference>
<dbReference type="PANTHER" id="PTHR13696:SF99">
    <property type="entry name" value="COBYRINIC ACID AC-DIAMIDE SYNTHASE"/>
    <property type="match status" value="1"/>
</dbReference>
<dbReference type="SUPFAM" id="SSF52540">
    <property type="entry name" value="P-loop containing nucleoside triphosphate hydrolases"/>
    <property type="match status" value="1"/>
</dbReference>
<dbReference type="InterPro" id="IPR050678">
    <property type="entry name" value="DNA_Partitioning_ATPase"/>
</dbReference>
<sequence>MLKIKGVKLRIIAISNHKGGTGKTTTCANLGVALTEMNKRVLAIDLDPQASLSVSLGINTNSLEKTIYNALLERGFKVENAIIKARENLDLLPSNRELAAAEVILIQETGGELVLRKMLEKIQNSYDYILIDCPPNLGKLTINALVASDEVIIPVSCSFLDIRALGQLLETVETIKERLNPYLDICGILLTKFTTRTLHSLEVAKRVREIFKNKVFKTTICNSVRFKEAPVRGETILEYVPTHKGAMQYRSLAKEVIKVGKKSTATKSK</sequence>
<protein>
    <submittedName>
        <fullName evidence="2">ParA family protein</fullName>
    </submittedName>
</protein>
<reference evidence="2" key="1">
    <citation type="journal article" date="2020" name="mSystems">
        <title>Genome- and Community-Level Interaction Insights into Carbon Utilization and Element Cycling Functions of Hydrothermarchaeota in Hydrothermal Sediment.</title>
        <authorList>
            <person name="Zhou Z."/>
            <person name="Liu Y."/>
            <person name="Xu W."/>
            <person name="Pan J."/>
            <person name="Luo Z.H."/>
            <person name="Li M."/>
        </authorList>
    </citation>
    <scope>NUCLEOTIDE SEQUENCE [LARGE SCALE GENOMIC DNA]</scope>
    <source>
        <strain evidence="2">HyVt-92</strain>
    </source>
</reference>
<dbReference type="PANTHER" id="PTHR13696">
    <property type="entry name" value="P-LOOP CONTAINING NUCLEOSIDE TRIPHOSPHATE HYDROLASE"/>
    <property type="match status" value="1"/>
</dbReference>
<dbReference type="FunFam" id="3.40.50.300:FF:000285">
    <property type="entry name" value="Sporulation initiation inhibitor Soj"/>
    <property type="match status" value="1"/>
</dbReference>
<gene>
    <name evidence="2" type="ORF">ENL39_06190</name>
</gene>
<name>A0A7V5I011_UNCAE</name>
<evidence type="ECO:0000313" key="2">
    <source>
        <dbReference type="EMBL" id="HHF99054.1"/>
    </source>
</evidence>
<organism evidence="2">
    <name type="scientific">Aerophobetes bacterium</name>
    <dbReference type="NCBI Taxonomy" id="2030807"/>
    <lineage>
        <taxon>Bacteria</taxon>
        <taxon>Candidatus Aerophobota</taxon>
    </lineage>
</organism>
<dbReference type="AlphaFoldDB" id="A0A7V5I011"/>
<dbReference type="Pfam" id="PF13614">
    <property type="entry name" value="AAA_31"/>
    <property type="match status" value="1"/>
</dbReference>
<dbReference type="Proteomes" id="UP000886070">
    <property type="component" value="Unassembled WGS sequence"/>
</dbReference>
<proteinExistence type="predicted"/>
<dbReference type="CDD" id="cd02042">
    <property type="entry name" value="ParAB_family"/>
    <property type="match status" value="1"/>
</dbReference>
<evidence type="ECO:0000259" key="1">
    <source>
        <dbReference type="Pfam" id="PF13614"/>
    </source>
</evidence>
<accession>A0A7V5I011</accession>
<comment type="caution">
    <text evidence="2">The sequence shown here is derived from an EMBL/GenBank/DDBJ whole genome shotgun (WGS) entry which is preliminary data.</text>
</comment>
<dbReference type="InterPro" id="IPR027417">
    <property type="entry name" value="P-loop_NTPase"/>
</dbReference>